<feature type="compositionally biased region" description="Low complexity" evidence="1">
    <location>
        <begin position="71"/>
        <end position="82"/>
    </location>
</feature>
<feature type="region of interest" description="Disordered" evidence="1">
    <location>
        <begin position="1"/>
        <end position="107"/>
    </location>
</feature>
<feature type="compositionally biased region" description="Basic and acidic residues" evidence="1">
    <location>
        <begin position="13"/>
        <end position="24"/>
    </location>
</feature>
<organism evidence="2">
    <name type="scientific">Compsopogon caeruleus</name>
    <dbReference type="NCBI Taxonomy" id="31354"/>
    <lineage>
        <taxon>Eukaryota</taxon>
        <taxon>Rhodophyta</taxon>
        <taxon>Compsopogonophyceae</taxon>
        <taxon>Compsopogonales</taxon>
        <taxon>Compsopogonaceae</taxon>
        <taxon>Compsopogon</taxon>
    </lineage>
</organism>
<evidence type="ECO:0000313" key="2">
    <source>
        <dbReference type="EMBL" id="CAD9228599.1"/>
    </source>
</evidence>
<proteinExistence type="predicted"/>
<feature type="region of interest" description="Disordered" evidence="1">
    <location>
        <begin position="170"/>
        <end position="201"/>
    </location>
</feature>
<evidence type="ECO:0000256" key="1">
    <source>
        <dbReference type="SAM" id="MobiDB-lite"/>
    </source>
</evidence>
<feature type="compositionally biased region" description="Basic and acidic residues" evidence="1">
    <location>
        <begin position="93"/>
        <end position="106"/>
    </location>
</feature>
<accession>A0A7S1T963</accession>
<feature type="compositionally biased region" description="Polar residues" evidence="1">
    <location>
        <begin position="183"/>
        <end position="194"/>
    </location>
</feature>
<feature type="compositionally biased region" description="Acidic residues" evidence="1">
    <location>
        <begin position="59"/>
        <end position="68"/>
    </location>
</feature>
<dbReference type="AlphaFoldDB" id="A0A7S1T963"/>
<name>A0A7S1T963_9RHOD</name>
<dbReference type="EMBL" id="HBGH01003390">
    <property type="protein sequence ID" value="CAD9228599.1"/>
    <property type="molecule type" value="Transcribed_RNA"/>
</dbReference>
<gene>
    <name evidence="2" type="ORF">CCAE0312_LOCUS1838</name>
</gene>
<sequence>MGACLSAGPRNNQEGKRSDSDHSETPWSQGKAEDVNSASNPGKLEDGQSQVAQDHEQVLEEEEQELEQEALHPPVVEDVPVPVTEPAPSPRARAKEGLHGSDEVRKKTAAVAEAELSAKAFPDDIDVVFGNSAVLAMAKADSKKDQAVREALKKQSSGIPKSAMLALLEAQREEQSAKDGATSPVTVVQDQNEVTPEPMQP</sequence>
<reference evidence="2" key="1">
    <citation type="submission" date="2021-01" db="EMBL/GenBank/DDBJ databases">
        <authorList>
            <person name="Corre E."/>
            <person name="Pelletier E."/>
            <person name="Niang G."/>
            <person name="Scheremetjew M."/>
            <person name="Finn R."/>
            <person name="Kale V."/>
            <person name="Holt S."/>
            <person name="Cochrane G."/>
            <person name="Meng A."/>
            <person name="Brown T."/>
            <person name="Cohen L."/>
        </authorList>
    </citation>
    <scope>NUCLEOTIDE SEQUENCE</scope>
    <source>
        <strain evidence="2">SAG 36.94</strain>
    </source>
</reference>
<protein>
    <submittedName>
        <fullName evidence="2">Uncharacterized protein</fullName>
    </submittedName>
</protein>